<evidence type="ECO:0000313" key="2">
    <source>
        <dbReference type="Proteomes" id="UP000826271"/>
    </source>
</evidence>
<evidence type="ECO:0008006" key="3">
    <source>
        <dbReference type="Google" id="ProtNLM"/>
    </source>
</evidence>
<protein>
    <recommendedName>
        <fullName evidence="3">BTB domain-containing protein</fullName>
    </recommendedName>
</protein>
<dbReference type="Proteomes" id="UP000826271">
    <property type="component" value="Unassembled WGS sequence"/>
</dbReference>
<keyword evidence="2" id="KW-1185">Reference proteome</keyword>
<dbReference type="AlphaFoldDB" id="A0AAV6W6F8"/>
<evidence type="ECO:0000313" key="1">
    <source>
        <dbReference type="EMBL" id="KAG8362867.1"/>
    </source>
</evidence>
<dbReference type="Gene3D" id="1.25.40.420">
    <property type="match status" value="1"/>
</dbReference>
<sequence length="154" mass="17228">MKVKSIPPFAGSGDMPEPDVHVITSGGVRIPAHSKILLRGVAGAGEHHREAEEATTAAPIGKLQFSAFHTRRFRVCPVFLFLQCMRLLSDNFKAVEETEGWKFLQTHDPYLELEILQFIDETESGAQTLARTTWIRTSTRVHVSSSRRAMGFSF</sequence>
<gene>
    <name evidence="1" type="ORF">BUALT_BualtUnG0029500</name>
</gene>
<dbReference type="InterPro" id="IPR044513">
    <property type="entry name" value="BT1/2/3/4/5"/>
</dbReference>
<name>A0AAV6W6F8_9LAMI</name>
<organism evidence="1 2">
    <name type="scientific">Buddleja alternifolia</name>
    <dbReference type="NCBI Taxonomy" id="168488"/>
    <lineage>
        <taxon>Eukaryota</taxon>
        <taxon>Viridiplantae</taxon>
        <taxon>Streptophyta</taxon>
        <taxon>Embryophyta</taxon>
        <taxon>Tracheophyta</taxon>
        <taxon>Spermatophyta</taxon>
        <taxon>Magnoliopsida</taxon>
        <taxon>eudicotyledons</taxon>
        <taxon>Gunneridae</taxon>
        <taxon>Pentapetalae</taxon>
        <taxon>asterids</taxon>
        <taxon>lamiids</taxon>
        <taxon>Lamiales</taxon>
        <taxon>Scrophulariaceae</taxon>
        <taxon>Buddlejeae</taxon>
        <taxon>Buddleja</taxon>
    </lineage>
</organism>
<dbReference type="GO" id="GO:0005634">
    <property type="term" value="C:nucleus"/>
    <property type="evidence" value="ECO:0007669"/>
    <property type="project" value="TreeGrafter"/>
</dbReference>
<proteinExistence type="predicted"/>
<dbReference type="EMBL" id="WHWC01000230">
    <property type="protein sequence ID" value="KAG8362867.1"/>
    <property type="molecule type" value="Genomic_DNA"/>
</dbReference>
<comment type="caution">
    <text evidence="1">The sequence shown here is derived from an EMBL/GenBank/DDBJ whole genome shotgun (WGS) entry which is preliminary data.</text>
</comment>
<reference evidence="1" key="1">
    <citation type="submission" date="2019-10" db="EMBL/GenBank/DDBJ databases">
        <authorList>
            <person name="Zhang R."/>
            <person name="Pan Y."/>
            <person name="Wang J."/>
            <person name="Ma R."/>
            <person name="Yu S."/>
        </authorList>
    </citation>
    <scope>NUCLEOTIDE SEQUENCE</scope>
    <source>
        <strain evidence="1">LA-IB0</strain>
        <tissue evidence="1">Leaf</tissue>
    </source>
</reference>
<dbReference type="PANTHER" id="PTHR46287">
    <property type="entry name" value="BTB/POZ AND TAZ DOMAIN-CONTAINING PROTEIN 3-RELATED"/>
    <property type="match status" value="1"/>
</dbReference>
<accession>A0AAV6W6F8</accession>
<dbReference type="PANTHER" id="PTHR46287:SF4">
    <property type="entry name" value="BTB_POZ AND TAZ DOMAIN-CONTAINING PROTEIN 2"/>
    <property type="match status" value="1"/>
</dbReference>